<dbReference type="PANTHER" id="PTHR43525">
    <property type="entry name" value="PROTEIN MALY"/>
    <property type="match status" value="1"/>
</dbReference>
<feature type="domain" description="Aminotransferase class I/classII large" evidence="6">
    <location>
        <begin position="29"/>
        <end position="374"/>
    </location>
</feature>
<dbReference type="OrthoDB" id="9802872at2"/>
<evidence type="ECO:0000313" key="8">
    <source>
        <dbReference type="Proteomes" id="UP000198556"/>
    </source>
</evidence>
<dbReference type="SUPFAM" id="SSF53383">
    <property type="entry name" value="PLP-dependent transferases"/>
    <property type="match status" value="1"/>
</dbReference>
<evidence type="ECO:0000256" key="3">
    <source>
        <dbReference type="ARBA" id="ARBA00022898"/>
    </source>
</evidence>
<keyword evidence="4 7" id="KW-0456">Lyase</keyword>
<evidence type="ECO:0000256" key="4">
    <source>
        <dbReference type="ARBA" id="ARBA00023239"/>
    </source>
</evidence>
<dbReference type="InterPro" id="IPR015424">
    <property type="entry name" value="PyrdxlP-dep_Trfase"/>
</dbReference>
<gene>
    <name evidence="7" type="ORF">SAMN05421767_12031</name>
</gene>
<sequence>MVDFNKEIDRRGTFCTQWDYIEDRFGEADLLPFTISDMDLESPEAIVNSLVERCQHGVFGYSRWHHKAFMGAVQKWYQRYHLEVNGDWLIYSPSVMYSVAKLINLTSQAGDGVVILTPAYDAFFKTIRANKRKIIDCPLSYEEGQYTIDFIAFEEAIQKAKVFLLCNPHNPTGRVWTKEELKQLIAICQKHQVFIISDDIHMDITYKRSYTPILVLSSYEKMAILTSASKTFNIPALTGSYGMIPDSQLREEFLYIIKNKEAVSSPAILAIIATITAYQECDEWLSELLAHTKANISYVSEYLEEHMPELTCQMPDGCYFAWINFEALGVTSDKLQKALIEVGKVAIMPGNTYGETAEYFLRLNVACSRQKVVDGLKRLEKAYQYLKEQ</sequence>
<name>A0A1H9LNB8_9LACT</name>
<protein>
    <recommendedName>
        <fullName evidence="2">cysteine-S-conjugate beta-lyase</fullName>
        <ecNumber evidence="2">4.4.1.13</ecNumber>
    </recommendedName>
</protein>
<dbReference type="InterPro" id="IPR015421">
    <property type="entry name" value="PyrdxlP-dep_Trfase_major"/>
</dbReference>
<evidence type="ECO:0000256" key="2">
    <source>
        <dbReference type="ARBA" id="ARBA00012224"/>
    </source>
</evidence>
<dbReference type="PANTHER" id="PTHR43525:SF1">
    <property type="entry name" value="PROTEIN MALY"/>
    <property type="match status" value="1"/>
</dbReference>
<keyword evidence="3" id="KW-0663">Pyridoxal phosphate</keyword>
<comment type="similarity">
    <text evidence="5">Belongs to the class-II pyridoxal-phosphate-dependent aminotransferase family. MalY/PatB cystathionine beta-lyase subfamily.</text>
</comment>
<evidence type="ECO:0000313" key="7">
    <source>
        <dbReference type="EMBL" id="SER12838.1"/>
    </source>
</evidence>
<dbReference type="STRING" id="137733.SAMN05421767_12031"/>
<keyword evidence="8" id="KW-1185">Reference proteome</keyword>
<comment type="cofactor">
    <cofactor evidence="1">
        <name>pyridoxal 5'-phosphate</name>
        <dbReference type="ChEBI" id="CHEBI:597326"/>
    </cofactor>
</comment>
<organism evidence="7 8">
    <name type="scientific">Granulicatella balaenopterae</name>
    <dbReference type="NCBI Taxonomy" id="137733"/>
    <lineage>
        <taxon>Bacteria</taxon>
        <taxon>Bacillati</taxon>
        <taxon>Bacillota</taxon>
        <taxon>Bacilli</taxon>
        <taxon>Lactobacillales</taxon>
        <taxon>Carnobacteriaceae</taxon>
        <taxon>Granulicatella</taxon>
    </lineage>
</organism>
<evidence type="ECO:0000259" key="6">
    <source>
        <dbReference type="Pfam" id="PF00155"/>
    </source>
</evidence>
<dbReference type="CDD" id="cd00609">
    <property type="entry name" value="AAT_like"/>
    <property type="match status" value="1"/>
</dbReference>
<dbReference type="EMBL" id="FOGF01000020">
    <property type="protein sequence ID" value="SER12838.1"/>
    <property type="molecule type" value="Genomic_DNA"/>
</dbReference>
<evidence type="ECO:0000256" key="5">
    <source>
        <dbReference type="ARBA" id="ARBA00037974"/>
    </source>
</evidence>
<dbReference type="Gene3D" id="3.40.640.10">
    <property type="entry name" value="Type I PLP-dependent aspartate aminotransferase-like (Major domain)"/>
    <property type="match status" value="1"/>
</dbReference>
<dbReference type="Proteomes" id="UP000198556">
    <property type="component" value="Unassembled WGS sequence"/>
</dbReference>
<accession>A0A1H9LNB8</accession>
<dbReference type="GO" id="GO:0047804">
    <property type="term" value="F:cysteine-S-conjugate beta-lyase activity"/>
    <property type="evidence" value="ECO:0007669"/>
    <property type="project" value="UniProtKB-EC"/>
</dbReference>
<dbReference type="Pfam" id="PF00155">
    <property type="entry name" value="Aminotran_1_2"/>
    <property type="match status" value="1"/>
</dbReference>
<reference evidence="7 8" key="1">
    <citation type="submission" date="2016-10" db="EMBL/GenBank/DDBJ databases">
        <authorList>
            <person name="de Groot N.N."/>
        </authorList>
    </citation>
    <scope>NUCLEOTIDE SEQUENCE [LARGE SCALE GENOMIC DNA]</scope>
    <source>
        <strain evidence="7 8">DSM 15827</strain>
    </source>
</reference>
<dbReference type="InterPro" id="IPR051798">
    <property type="entry name" value="Class-II_PLP-Dep_Aminotrans"/>
</dbReference>
<dbReference type="RefSeq" id="WP_089746742.1">
    <property type="nucleotide sequence ID" value="NZ_FOGF01000020.1"/>
</dbReference>
<dbReference type="InterPro" id="IPR015422">
    <property type="entry name" value="PyrdxlP-dep_Trfase_small"/>
</dbReference>
<dbReference type="AlphaFoldDB" id="A0A1H9LNB8"/>
<dbReference type="EC" id="4.4.1.13" evidence="2"/>
<dbReference type="InterPro" id="IPR027619">
    <property type="entry name" value="C-S_lyase_PatB-like"/>
</dbReference>
<dbReference type="NCBIfam" id="TIGR04350">
    <property type="entry name" value="C_S_lyase_PatB"/>
    <property type="match status" value="1"/>
</dbReference>
<evidence type="ECO:0000256" key="1">
    <source>
        <dbReference type="ARBA" id="ARBA00001933"/>
    </source>
</evidence>
<dbReference type="Gene3D" id="3.90.1150.10">
    <property type="entry name" value="Aspartate Aminotransferase, domain 1"/>
    <property type="match status" value="1"/>
</dbReference>
<proteinExistence type="inferred from homology"/>
<dbReference type="GO" id="GO:0030170">
    <property type="term" value="F:pyridoxal phosphate binding"/>
    <property type="evidence" value="ECO:0007669"/>
    <property type="project" value="InterPro"/>
</dbReference>
<dbReference type="InterPro" id="IPR004839">
    <property type="entry name" value="Aminotransferase_I/II_large"/>
</dbReference>